<evidence type="ECO:0000259" key="2">
    <source>
        <dbReference type="Pfam" id="PF11268"/>
    </source>
</evidence>
<evidence type="ECO:0000313" key="3">
    <source>
        <dbReference type="EMBL" id="GLK14065.1"/>
    </source>
</evidence>
<protein>
    <recommendedName>
        <fullName evidence="2">DUF3071 domain-containing protein</fullName>
    </recommendedName>
</protein>
<sequence>MQELRLVAVSEDGTYLVLATAGRGTRFTLPVDDRLRAAVRGNFSRLGQYEIEVESPLRPKEIQARIRAGETAEEIAATAGIPVERVRWFEGPVLQEREYMAQQAQRCAVRLPGDSAPGPTLGDLVAERLTRRGVPADEIDWDSAKRDDNLWRIKLGFVWNGHTRKAEWIFDPRRRHITPHDDEAMRLSAGEYVEPVEDTTVTPFVPRVAKLAPVPPLAPEPLNQPPVSFPSVLRNEPQVPARAAYPQPEAPTAAQELPDPPAAAYTQPPMPPLPPGYDPPRPTVPPLRAPDSAVSFEQPIRTPEAARSPEPVTRVRLPEADPAPAASEPVAAREPAEAPAPVAPFVAAGPLTPAETTEAAAPVRAAEQPVHASEPAAPDTEPEPEPEPVVVKTPEAPEASETATEIAPAVAETAPEPVRTEPERPLPEPAEIEPPAAEAAPAQETPVAVPAARLSLDERAQAETSGKETPAAAAPAEPQAAKPVVDKPVPDKPVETQKPTPARPAKKARGRRASVPTWDEIMFGARRQD</sequence>
<reference evidence="3" key="2">
    <citation type="submission" date="2023-01" db="EMBL/GenBank/DDBJ databases">
        <authorList>
            <person name="Sun Q."/>
            <person name="Evtushenko L."/>
        </authorList>
    </citation>
    <scope>NUCLEOTIDE SEQUENCE</scope>
    <source>
        <strain evidence="3">VKM Ac-2007</strain>
    </source>
</reference>
<feature type="region of interest" description="Disordered" evidence="1">
    <location>
        <begin position="242"/>
        <end position="529"/>
    </location>
</feature>
<gene>
    <name evidence="3" type="ORF">GCM10017600_74770</name>
</gene>
<organism evidence="3 4">
    <name type="scientific">Streptosporangium carneum</name>
    <dbReference type="NCBI Taxonomy" id="47481"/>
    <lineage>
        <taxon>Bacteria</taxon>
        <taxon>Bacillati</taxon>
        <taxon>Actinomycetota</taxon>
        <taxon>Actinomycetes</taxon>
        <taxon>Streptosporangiales</taxon>
        <taxon>Streptosporangiaceae</taxon>
        <taxon>Streptosporangium</taxon>
    </lineage>
</organism>
<evidence type="ECO:0000313" key="4">
    <source>
        <dbReference type="Proteomes" id="UP001143474"/>
    </source>
</evidence>
<evidence type="ECO:0000256" key="1">
    <source>
        <dbReference type="SAM" id="MobiDB-lite"/>
    </source>
</evidence>
<dbReference type="NCBIfam" id="NF040712">
    <property type="entry name" value="SepH"/>
    <property type="match status" value="1"/>
</dbReference>
<feature type="compositionally biased region" description="Basic and acidic residues" evidence="1">
    <location>
        <begin position="484"/>
        <end position="495"/>
    </location>
</feature>
<name>A0A9W6MHD4_9ACTN</name>
<dbReference type="Proteomes" id="UP001143474">
    <property type="component" value="Unassembled WGS sequence"/>
</dbReference>
<dbReference type="AlphaFoldDB" id="A0A9W6MHD4"/>
<dbReference type="InterPro" id="IPR021421">
    <property type="entry name" value="DUF3071"/>
</dbReference>
<proteinExistence type="predicted"/>
<feature type="compositionally biased region" description="Low complexity" evidence="1">
    <location>
        <begin position="388"/>
        <end position="417"/>
    </location>
</feature>
<dbReference type="RefSeq" id="WP_271222321.1">
    <property type="nucleotide sequence ID" value="NZ_BAAAVD010000007.1"/>
</dbReference>
<dbReference type="InterPro" id="IPR047682">
    <property type="entry name" value="SepH-like"/>
</dbReference>
<reference evidence="3" key="1">
    <citation type="journal article" date="2014" name="Int. J. Syst. Evol. Microbiol.">
        <title>Complete genome sequence of Corynebacterium casei LMG S-19264T (=DSM 44701T), isolated from a smear-ripened cheese.</title>
        <authorList>
            <consortium name="US DOE Joint Genome Institute (JGI-PGF)"/>
            <person name="Walter F."/>
            <person name="Albersmeier A."/>
            <person name="Kalinowski J."/>
            <person name="Ruckert C."/>
        </authorList>
    </citation>
    <scope>NUCLEOTIDE SEQUENCE</scope>
    <source>
        <strain evidence="3">VKM Ac-2007</strain>
    </source>
</reference>
<accession>A0A9W6MHD4</accession>
<feature type="compositionally biased region" description="Low complexity" evidence="1">
    <location>
        <begin position="320"/>
        <end position="367"/>
    </location>
</feature>
<keyword evidence="4" id="KW-1185">Reference proteome</keyword>
<dbReference type="Pfam" id="PF11268">
    <property type="entry name" value="DUF3071"/>
    <property type="match status" value="1"/>
</dbReference>
<feature type="compositionally biased region" description="Low complexity" evidence="1">
    <location>
        <begin position="470"/>
        <end position="483"/>
    </location>
</feature>
<feature type="compositionally biased region" description="Pro residues" evidence="1">
    <location>
        <begin position="268"/>
        <end position="288"/>
    </location>
</feature>
<feature type="compositionally biased region" description="Low complexity" evidence="1">
    <location>
        <begin position="433"/>
        <end position="452"/>
    </location>
</feature>
<dbReference type="EMBL" id="BSEV01000028">
    <property type="protein sequence ID" value="GLK14065.1"/>
    <property type="molecule type" value="Genomic_DNA"/>
</dbReference>
<feature type="domain" description="DUF3071" evidence="2">
    <location>
        <begin position="1"/>
        <end position="170"/>
    </location>
</feature>
<comment type="caution">
    <text evidence="3">The sequence shown here is derived from an EMBL/GenBank/DDBJ whole genome shotgun (WGS) entry which is preliminary data.</text>
</comment>